<name>A0AA88XQR5_PINIB</name>
<dbReference type="AlphaFoldDB" id="A0AA88XQR5"/>
<accession>A0AA88XQR5</accession>
<feature type="coiled-coil region" evidence="2">
    <location>
        <begin position="4"/>
        <end position="70"/>
    </location>
</feature>
<evidence type="ECO:0000256" key="2">
    <source>
        <dbReference type="SAM" id="Coils"/>
    </source>
</evidence>
<comment type="caution">
    <text evidence="3">The sequence shown here is derived from an EMBL/GenBank/DDBJ whole genome shotgun (WGS) entry which is preliminary data.</text>
</comment>
<evidence type="ECO:0000313" key="4">
    <source>
        <dbReference type="Proteomes" id="UP001186944"/>
    </source>
</evidence>
<dbReference type="PANTHER" id="PTHR32123">
    <property type="entry name" value="BICD FAMILY-LIKE CARGO ADAPTER"/>
    <property type="match status" value="1"/>
</dbReference>
<protein>
    <submittedName>
        <fullName evidence="3">Uncharacterized protein</fullName>
    </submittedName>
</protein>
<gene>
    <name evidence="3" type="ORF">FSP39_008350</name>
</gene>
<dbReference type="EMBL" id="VSWD01000010">
    <property type="protein sequence ID" value="KAK3089999.1"/>
    <property type="molecule type" value="Genomic_DNA"/>
</dbReference>
<proteinExistence type="predicted"/>
<evidence type="ECO:0000256" key="1">
    <source>
        <dbReference type="ARBA" id="ARBA00023054"/>
    </source>
</evidence>
<dbReference type="InterPro" id="IPR051149">
    <property type="entry name" value="Spindly/BICDR_Dynein_Adapter"/>
</dbReference>
<dbReference type="Proteomes" id="UP001186944">
    <property type="component" value="Unassembled WGS sequence"/>
</dbReference>
<keyword evidence="1 2" id="KW-0175">Coiled coil</keyword>
<feature type="coiled-coil region" evidence="2">
    <location>
        <begin position="281"/>
        <end position="352"/>
    </location>
</feature>
<evidence type="ECO:0000313" key="3">
    <source>
        <dbReference type="EMBL" id="KAK3089999.1"/>
    </source>
</evidence>
<keyword evidence="4" id="KW-1185">Reference proteome</keyword>
<organism evidence="3 4">
    <name type="scientific">Pinctada imbricata</name>
    <name type="common">Atlantic pearl-oyster</name>
    <name type="synonym">Pinctada martensii</name>
    <dbReference type="NCBI Taxonomy" id="66713"/>
    <lineage>
        <taxon>Eukaryota</taxon>
        <taxon>Metazoa</taxon>
        <taxon>Spiralia</taxon>
        <taxon>Lophotrochozoa</taxon>
        <taxon>Mollusca</taxon>
        <taxon>Bivalvia</taxon>
        <taxon>Autobranchia</taxon>
        <taxon>Pteriomorphia</taxon>
        <taxon>Pterioida</taxon>
        <taxon>Pterioidea</taxon>
        <taxon>Pteriidae</taxon>
        <taxon>Pinctada</taxon>
    </lineage>
</organism>
<feature type="coiled-coil region" evidence="2">
    <location>
        <begin position="104"/>
        <end position="255"/>
    </location>
</feature>
<reference evidence="3" key="1">
    <citation type="submission" date="2019-08" db="EMBL/GenBank/DDBJ databases">
        <title>The improved chromosome-level genome for the pearl oyster Pinctada fucata martensii using PacBio sequencing and Hi-C.</title>
        <authorList>
            <person name="Zheng Z."/>
        </authorList>
    </citation>
    <scope>NUCLEOTIDE SEQUENCE</scope>
    <source>
        <strain evidence="3">ZZ-2019</strain>
        <tissue evidence="3">Adductor muscle</tissue>
    </source>
</reference>
<sequence>MDTSEALQGKIEELNSQLEECRLDLVQSAEIGKQLLEENEELRDKLERSVKEHSAQLEVSEQKIYELQNKYDCQVQQQQWYNEEMGQLREDLASQKSSLMEKWEVEKLNQIAEFQKQINNLRCELDEANDGKKQLEIQVRELDTLLRQKEEFNQTLSQTFHLEEIGDLQQKLLDAANEANDLKSQIVELRGENQRQMMEMEKCKQRIHDKESEIESLQCQCSSYSNKIEHSKMEKMELEAQLDAVRMEMQGHSSKGNSLFSEVEDRRISAEKKMITMKSDYDSLQKRYDLSNEQLRKMKAKMVQYLEFGKGKADSGRIEELEKQLNIEMSEKKKLREQVLKLEKDLEQSFLRAPCGENGEDGNGDDSYKKYLLTIVQEKSKEIENLKKEMKVQDMLFLDQRSKLLEMERTLYDTKQEKEKYRITCLQKDLKIEEMIIKYEPDSFKGDKRVIKMRREKIVIPEEPKEIKVKDIHSETMQNLNRSSMLHSKSTLMDDSVFASDETMNVTVSGNLDRTSTHSDLVDENDTFKKPRIEERVNLVRNLEERK</sequence>
<dbReference type="Gene3D" id="1.10.287.1490">
    <property type="match status" value="1"/>
</dbReference>
<dbReference type="PANTHER" id="PTHR32123:SF9">
    <property type="entry name" value="PROTEIN SPINDLY"/>
    <property type="match status" value="1"/>
</dbReference>